<dbReference type="EMBL" id="NHYD01002154">
    <property type="protein sequence ID" value="PPQ88099.1"/>
    <property type="molecule type" value="Genomic_DNA"/>
</dbReference>
<accession>A0A409XBD4</accession>
<sequence>MFRTTLSSTTSKAAIASRQFHCSPAARKTVTEKVSELADKVNKGVGAGLASAIDKGEQATNAAKETLDATSKETKQKAKETGTTIKQEDNEAAATTRKVKEDISKNL</sequence>
<protein>
    <submittedName>
        <fullName evidence="2">Uncharacterized protein</fullName>
    </submittedName>
</protein>
<evidence type="ECO:0000313" key="3">
    <source>
        <dbReference type="Proteomes" id="UP000283269"/>
    </source>
</evidence>
<dbReference type="STRING" id="93625.A0A409XBD4"/>
<evidence type="ECO:0000313" key="2">
    <source>
        <dbReference type="EMBL" id="PPQ88099.1"/>
    </source>
</evidence>
<gene>
    <name evidence="2" type="ORF">CVT25_014397</name>
</gene>
<name>A0A409XBD4_PSICY</name>
<feature type="compositionally biased region" description="Basic and acidic residues" evidence="1">
    <location>
        <begin position="98"/>
        <end position="107"/>
    </location>
</feature>
<feature type="region of interest" description="Disordered" evidence="1">
    <location>
        <begin position="57"/>
        <end position="107"/>
    </location>
</feature>
<dbReference type="InParanoid" id="A0A409XBD4"/>
<dbReference type="OrthoDB" id="4023585at2759"/>
<organism evidence="2 3">
    <name type="scientific">Psilocybe cyanescens</name>
    <dbReference type="NCBI Taxonomy" id="93625"/>
    <lineage>
        <taxon>Eukaryota</taxon>
        <taxon>Fungi</taxon>
        <taxon>Dikarya</taxon>
        <taxon>Basidiomycota</taxon>
        <taxon>Agaricomycotina</taxon>
        <taxon>Agaricomycetes</taxon>
        <taxon>Agaricomycetidae</taxon>
        <taxon>Agaricales</taxon>
        <taxon>Agaricineae</taxon>
        <taxon>Strophariaceae</taxon>
        <taxon>Psilocybe</taxon>
    </lineage>
</organism>
<comment type="caution">
    <text evidence="2">The sequence shown here is derived from an EMBL/GenBank/DDBJ whole genome shotgun (WGS) entry which is preliminary data.</text>
</comment>
<dbReference type="AlphaFoldDB" id="A0A409XBD4"/>
<reference evidence="2 3" key="1">
    <citation type="journal article" date="2018" name="Evol. Lett.">
        <title>Horizontal gene cluster transfer increased hallucinogenic mushroom diversity.</title>
        <authorList>
            <person name="Reynolds H.T."/>
            <person name="Vijayakumar V."/>
            <person name="Gluck-Thaler E."/>
            <person name="Korotkin H.B."/>
            <person name="Matheny P.B."/>
            <person name="Slot J.C."/>
        </authorList>
    </citation>
    <scope>NUCLEOTIDE SEQUENCE [LARGE SCALE GENOMIC DNA]</scope>
    <source>
        <strain evidence="2 3">2631</strain>
    </source>
</reference>
<keyword evidence="3" id="KW-1185">Reference proteome</keyword>
<feature type="compositionally biased region" description="Basic and acidic residues" evidence="1">
    <location>
        <begin position="65"/>
        <end position="80"/>
    </location>
</feature>
<dbReference type="Proteomes" id="UP000283269">
    <property type="component" value="Unassembled WGS sequence"/>
</dbReference>
<proteinExistence type="predicted"/>
<evidence type="ECO:0000256" key="1">
    <source>
        <dbReference type="SAM" id="MobiDB-lite"/>
    </source>
</evidence>